<sequence length="931" mass="100381">MAKTVSKASIKFARKGKGAQLNAAIARRKTKQKVGRTRAAQDEKRANKLAQAAEQGSDDDQPKALEDMSIDEFMAGGFLAQPADGDASDDSDDESSEISVLSGTSDDEEAPLPATSPPSKQQASVGHKRKQADKQLPTAVEEEHSSEDESEEGSEQPDVEGEGEGEGKSTLKTEMAAHKAQLEALKQQDPEFYAYLQSTDQELLNFGKDSDEDLDSEEEGEGGDGDPMASDDEQHAGVSGTAAAGKQQQRSGITLHMVEGWCQAGRDKASMGAVRNIMKAYRVACHYGDSEEKVEEGMQIASSAVYNKLMLFVLREIDGIFRRMLLEGASAKQQQQPLVAAGLTKLPRWKKVDPLLKSYLGNTLHLLGALTDGAMQTFILRRLRASAMLLAPYDKLQRRLLKAALGLFGSAENAPRVQAILLVRQMALELPQPALDNCLKGVYRAFSTNAKFVNAASVPQINFMAAAVVEMYGINTAASYQHAFSFIRQLAVLLRSALTNKSKEAYREVYCWQTINCLELWAKLLAAKADEAELRPLIYPVTQLLLGVARLVPAPAYFPLRLRCSRALNRLGEATGTFIPVAPVLLEMLQWSDLRKVPKPGSGQQPDVLLQLRVTKVNMRSTQYQEEIINQVMELLAEHLACWGCHISFPELSFLTVSQLRKFIKNTPVERFRKSAKQLVDTVEKNVAFVGRARDQVDFSPKDLAQVAMFLAKENAAKQAPIQQLATSLLDRARQRLQMRQTDTVELGKGADAGDNSDEDELPTGSLLPKQQQATKEAAPAVKRQKLAPAAEQKAADGSDESDMAEAEDVMPYQLSDDEDGNGGVMEFDGSDSEAEVDDDSESEDEAPRPQGRVDGGGGRGGRGGRSDAGGRGGRGRGGHSGGRGGRGGHGGRSSGAGRGGRGGKSDGGRGGGRGRGGRGGRGRGGRGGRS</sequence>
<feature type="region of interest" description="Disordered" evidence="4">
    <location>
        <begin position="206"/>
        <end position="249"/>
    </location>
</feature>
<feature type="compositionally biased region" description="Basic and acidic residues" evidence="4">
    <location>
        <begin position="165"/>
        <end position="175"/>
    </location>
</feature>
<feature type="compositionally biased region" description="Gly residues" evidence="4">
    <location>
        <begin position="854"/>
        <end position="873"/>
    </location>
</feature>
<accession>A0A9D4Z1R6</accession>
<feature type="compositionally biased region" description="Basic residues" evidence="4">
    <location>
        <begin position="916"/>
        <end position="931"/>
    </location>
</feature>
<dbReference type="GO" id="GO:0030691">
    <property type="term" value="C:Noc2p-Noc3p complex"/>
    <property type="evidence" value="ECO:0007669"/>
    <property type="project" value="TreeGrafter"/>
</dbReference>
<keyword evidence="3" id="KW-0539">Nucleus</keyword>
<feature type="compositionally biased region" description="Acidic residues" evidence="4">
    <location>
        <begin position="798"/>
        <end position="809"/>
    </location>
</feature>
<comment type="similarity">
    <text evidence="2">Belongs to the NOC2 family.</text>
</comment>
<organism evidence="5 6">
    <name type="scientific">Chlorella vulgaris</name>
    <name type="common">Green alga</name>
    <dbReference type="NCBI Taxonomy" id="3077"/>
    <lineage>
        <taxon>Eukaryota</taxon>
        <taxon>Viridiplantae</taxon>
        <taxon>Chlorophyta</taxon>
        <taxon>core chlorophytes</taxon>
        <taxon>Trebouxiophyceae</taxon>
        <taxon>Chlorellales</taxon>
        <taxon>Chlorellaceae</taxon>
        <taxon>Chlorella clade</taxon>
        <taxon>Chlorella</taxon>
    </lineage>
</organism>
<evidence type="ECO:0000256" key="4">
    <source>
        <dbReference type="SAM" id="MobiDB-lite"/>
    </source>
</evidence>
<dbReference type="Proteomes" id="UP001055712">
    <property type="component" value="Unassembled WGS sequence"/>
</dbReference>
<dbReference type="PANTHER" id="PTHR12687">
    <property type="entry name" value="NUCLEOLAR COMPLEX 2 AND RAD4-RELATED"/>
    <property type="match status" value="1"/>
</dbReference>
<dbReference type="AlphaFoldDB" id="A0A9D4Z1R6"/>
<reference evidence="5" key="1">
    <citation type="journal article" date="2019" name="Plant J.">
        <title>Chlorella vulgaris genome assembly and annotation reveals the molecular basis for metabolic acclimation to high light conditions.</title>
        <authorList>
            <person name="Cecchin M."/>
            <person name="Marcolungo L."/>
            <person name="Rossato M."/>
            <person name="Girolomoni L."/>
            <person name="Cosentino E."/>
            <person name="Cuine S."/>
            <person name="Li-Beisson Y."/>
            <person name="Delledonne M."/>
            <person name="Ballottari M."/>
        </authorList>
    </citation>
    <scope>NUCLEOTIDE SEQUENCE</scope>
    <source>
        <strain evidence="5">211/11P</strain>
    </source>
</reference>
<evidence type="ECO:0000256" key="3">
    <source>
        <dbReference type="ARBA" id="ARBA00023242"/>
    </source>
</evidence>
<dbReference type="PANTHER" id="PTHR12687:SF4">
    <property type="entry name" value="NUCLEOLAR COMPLEX PROTEIN 2 HOMOLOG"/>
    <property type="match status" value="1"/>
</dbReference>
<proteinExistence type="inferred from homology"/>
<protein>
    <recommendedName>
        <fullName evidence="7">Nucleolar complex protein 2</fullName>
    </recommendedName>
</protein>
<feature type="compositionally biased region" description="Gly residues" evidence="4">
    <location>
        <begin position="879"/>
        <end position="903"/>
    </location>
</feature>
<dbReference type="InterPro" id="IPR005343">
    <property type="entry name" value="Noc2"/>
</dbReference>
<evidence type="ECO:0000256" key="2">
    <source>
        <dbReference type="ARBA" id="ARBA00005907"/>
    </source>
</evidence>
<evidence type="ECO:0000256" key="1">
    <source>
        <dbReference type="ARBA" id="ARBA00004123"/>
    </source>
</evidence>
<dbReference type="GO" id="GO:0042273">
    <property type="term" value="P:ribosomal large subunit biogenesis"/>
    <property type="evidence" value="ECO:0007669"/>
    <property type="project" value="TreeGrafter"/>
</dbReference>
<feature type="region of interest" description="Disordered" evidence="4">
    <location>
        <begin position="740"/>
        <end position="931"/>
    </location>
</feature>
<gene>
    <name evidence="5" type="ORF">D9Q98_001031</name>
</gene>
<feature type="compositionally biased region" description="Acidic residues" evidence="4">
    <location>
        <begin position="86"/>
        <end position="96"/>
    </location>
</feature>
<dbReference type="OrthoDB" id="10266662at2759"/>
<dbReference type="Pfam" id="PF03715">
    <property type="entry name" value="Noc2"/>
    <property type="match status" value="1"/>
</dbReference>
<dbReference type="EMBL" id="SIDB01000001">
    <property type="protein sequence ID" value="KAI3438608.1"/>
    <property type="molecule type" value="Genomic_DNA"/>
</dbReference>
<feature type="compositionally biased region" description="Acidic residues" evidence="4">
    <location>
        <begin position="210"/>
        <end position="224"/>
    </location>
</feature>
<evidence type="ECO:0000313" key="5">
    <source>
        <dbReference type="EMBL" id="KAI3438608.1"/>
    </source>
</evidence>
<reference evidence="5" key="2">
    <citation type="submission" date="2020-11" db="EMBL/GenBank/DDBJ databases">
        <authorList>
            <person name="Cecchin M."/>
            <person name="Marcolungo L."/>
            <person name="Rossato M."/>
            <person name="Girolomoni L."/>
            <person name="Cosentino E."/>
            <person name="Cuine S."/>
            <person name="Li-Beisson Y."/>
            <person name="Delledonne M."/>
            <person name="Ballottari M."/>
        </authorList>
    </citation>
    <scope>NUCLEOTIDE SEQUENCE</scope>
    <source>
        <strain evidence="5">211/11P</strain>
        <tissue evidence="5">Whole cell</tissue>
    </source>
</reference>
<dbReference type="GO" id="GO:0005654">
    <property type="term" value="C:nucleoplasm"/>
    <property type="evidence" value="ECO:0007669"/>
    <property type="project" value="TreeGrafter"/>
</dbReference>
<feature type="compositionally biased region" description="Basic residues" evidence="4">
    <location>
        <begin position="26"/>
        <end position="36"/>
    </location>
</feature>
<evidence type="ECO:0000313" key="6">
    <source>
        <dbReference type="Proteomes" id="UP001055712"/>
    </source>
</evidence>
<feature type="compositionally biased region" description="Acidic residues" evidence="4">
    <location>
        <begin position="829"/>
        <end position="845"/>
    </location>
</feature>
<name>A0A9D4Z1R6_CHLVU</name>
<dbReference type="GO" id="GO:0030690">
    <property type="term" value="C:Noc1p-Noc2p complex"/>
    <property type="evidence" value="ECO:0007669"/>
    <property type="project" value="TreeGrafter"/>
</dbReference>
<dbReference type="GO" id="GO:0005730">
    <property type="term" value="C:nucleolus"/>
    <property type="evidence" value="ECO:0007669"/>
    <property type="project" value="TreeGrafter"/>
</dbReference>
<keyword evidence="6" id="KW-1185">Reference proteome</keyword>
<comment type="caution">
    <text evidence="5">The sequence shown here is derived from an EMBL/GenBank/DDBJ whole genome shotgun (WGS) entry which is preliminary data.</text>
</comment>
<feature type="region of interest" description="Disordered" evidence="4">
    <location>
        <begin position="16"/>
        <end position="175"/>
    </location>
</feature>
<comment type="subcellular location">
    <subcellularLocation>
        <location evidence="1">Nucleus</location>
    </subcellularLocation>
</comment>
<feature type="compositionally biased region" description="Acidic residues" evidence="4">
    <location>
        <begin position="144"/>
        <end position="164"/>
    </location>
</feature>
<evidence type="ECO:0008006" key="7">
    <source>
        <dbReference type="Google" id="ProtNLM"/>
    </source>
</evidence>